<dbReference type="Gene3D" id="3.40.50.2000">
    <property type="entry name" value="Glycogen Phosphorylase B"/>
    <property type="match status" value="2"/>
</dbReference>
<dbReference type="PATRIC" id="fig|449659.4.peg.672"/>
<dbReference type="AlphaFoldDB" id="A0A0R2LFG6"/>
<organism evidence="2 3">
    <name type="scientific">Ligilactobacillus pobuzihii</name>
    <dbReference type="NCBI Taxonomy" id="449659"/>
    <lineage>
        <taxon>Bacteria</taxon>
        <taxon>Bacillati</taxon>
        <taxon>Bacillota</taxon>
        <taxon>Bacilli</taxon>
        <taxon>Lactobacillales</taxon>
        <taxon>Lactobacillaceae</taxon>
        <taxon>Ligilactobacillus</taxon>
    </lineage>
</organism>
<feature type="domain" description="Glycosyl transferase family 1" evidence="1">
    <location>
        <begin position="207"/>
        <end position="364"/>
    </location>
</feature>
<dbReference type="STRING" id="449659.IV66_GL000667"/>
<evidence type="ECO:0000313" key="2">
    <source>
        <dbReference type="EMBL" id="KRN96804.1"/>
    </source>
</evidence>
<keyword evidence="3" id="KW-1185">Reference proteome</keyword>
<proteinExistence type="predicted"/>
<dbReference type="SUPFAM" id="SSF53756">
    <property type="entry name" value="UDP-Glycosyltransferase/glycogen phosphorylase"/>
    <property type="match status" value="1"/>
</dbReference>
<protein>
    <submittedName>
        <fullName evidence="2">UDP-galactose--lipooligosaccharide galactosyltransferase</fullName>
    </submittedName>
</protein>
<keyword evidence="2" id="KW-0808">Transferase</keyword>
<dbReference type="PANTHER" id="PTHR12526">
    <property type="entry name" value="GLYCOSYLTRANSFERASE"/>
    <property type="match status" value="1"/>
</dbReference>
<name>A0A0R2LFG6_9LACO</name>
<reference evidence="2 3" key="1">
    <citation type="journal article" date="2015" name="Genome Announc.">
        <title>Expanding the biotechnology potential of lactobacilli through comparative genomics of 213 strains and associated genera.</title>
        <authorList>
            <person name="Sun Z."/>
            <person name="Harris H.M."/>
            <person name="McCann A."/>
            <person name="Guo C."/>
            <person name="Argimon S."/>
            <person name="Zhang W."/>
            <person name="Yang X."/>
            <person name="Jeffery I.B."/>
            <person name="Cooney J.C."/>
            <person name="Kagawa T.F."/>
            <person name="Liu W."/>
            <person name="Song Y."/>
            <person name="Salvetti E."/>
            <person name="Wrobel A."/>
            <person name="Rasinkangas P."/>
            <person name="Parkhill J."/>
            <person name="Rea M.C."/>
            <person name="O'Sullivan O."/>
            <person name="Ritari J."/>
            <person name="Douillard F.P."/>
            <person name="Paul Ross R."/>
            <person name="Yang R."/>
            <person name="Briner A.E."/>
            <person name="Felis G.E."/>
            <person name="de Vos W.M."/>
            <person name="Barrangou R."/>
            <person name="Klaenhammer T.R."/>
            <person name="Caufield P.W."/>
            <person name="Cui Y."/>
            <person name="Zhang H."/>
            <person name="O'Toole P.W."/>
        </authorList>
    </citation>
    <scope>NUCLEOTIDE SEQUENCE [LARGE SCALE GENOMIC DNA]</scope>
    <source>
        <strain evidence="2 3">NBRC 103219</strain>
    </source>
</reference>
<dbReference type="GO" id="GO:0016757">
    <property type="term" value="F:glycosyltransferase activity"/>
    <property type="evidence" value="ECO:0007669"/>
    <property type="project" value="UniProtKB-KW"/>
</dbReference>
<dbReference type="Pfam" id="PF00534">
    <property type="entry name" value="Glycos_transf_1"/>
    <property type="match status" value="1"/>
</dbReference>
<dbReference type="PANTHER" id="PTHR12526:SF630">
    <property type="entry name" value="GLYCOSYLTRANSFERASE"/>
    <property type="match status" value="1"/>
</dbReference>
<keyword evidence="2" id="KW-0328">Glycosyltransferase</keyword>
<evidence type="ECO:0000259" key="1">
    <source>
        <dbReference type="Pfam" id="PF00534"/>
    </source>
</evidence>
<evidence type="ECO:0000313" key="3">
    <source>
        <dbReference type="Proteomes" id="UP000051886"/>
    </source>
</evidence>
<comment type="caution">
    <text evidence="2">The sequence shown here is derived from an EMBL/GenBank/DDBJ whole genome shotgun (WGS) entry which is preliminary data.</text>
</comment>
<gene>
    <name evidence="2" type="ORF">IV66_GL000667</name>
</gene>
<dbReference type="EMBL" id="JQCN01000064">
    <property type="protein sequence ID" value="KRN96804.1"/>
    <property type="molecule type" value="Genomic_DNA"/>
</dbReference>
<dbReference type="Proteomes" id="UP000051886">
    <property type="component" value="Unassembled WGS sequence"/>
</dbReference>
<sequence length="392" mass="44895">MVQQKVVKKAIGYLFFSEWLCLSKPIGGVHMKILFCLENLKMDGAHRATIVVGNYLSKIYDVSFYSLSTIKSYFELEAPLFVAKHPYDTGKSYRGGAPWDDFDQQIKDLVKVIEENHFDAVVLTAGTLTSFAPFIRKERPQVIQLAWMHNNYQTYMNQYYKDMQPEFQSGLKTVDMIIALTQSDTDQFVLLNRNTICLYNPLTLEANERSDLKEPVISMVCRMDIAHKGLDLMVEVGELLPDPWQIRVAGTGPDEKEVQKMISDKGLEDKVILRGSLTDEQLQEHYHDSSIFLLTSRWEGLPLVVGEAMTFGLPIVATENTGTEEYLKESRYGRLAKFDKNSVYRALKPLLADEKKRQLWGKTALARSNEFSGNRIIEQWVRLLEILSGRKN</sequence>
<dbReference type="InterPro" id="IPR001296">
    <property type="entry name" value="Glyco_trans_1"/>
</dbReference>
<accession>A0A0R2LFG6</accession>